<dbReference type="FunCoup" id="C5DC90">
    <property type="interactions" value="828"/>
</dbReference>
<keyword evidence="2" id="KW-0813">Transport</keyword>
<dbReference type="Gene3D" id="3.40.50.300">
    <property type="entry name" value="P-loop containing nucleotide triphosphate hydrolases"/>
    <property type="match status" value="2"/>
</dbReference>
<feature type="transmembrane region" description="Helical" evidence="8">
    <location>
        <begin position="76"/>
        <end position="99"/>
    </location>
</feature>
<reference evidence="11 12" key="1">
    <citation type="journal article" date="2009" name="Genome Res.">
        <title>Comparative genomics of protoploid Saccharomycetaceae.</title>
        <authorList>
            <consortium name="The Genolevures Consortium"/>
            <person name="Souciet J.-L."/>
            <person name="Dujon B."/>
            <person name="Gaillardin C."/>
            <person name="Johnston M."/>
            <person name="Baret P.V."/>
            <person name="Cliften P."/>
            <person name="Sherman D.J."/>
            <person name="Weissenbach J."/>
            <person name="Westhof E."/>
            <person name="Wincker P."/>
            <person name="Jubin C."/>
            <person name="Poulain J."/>
            <person name="Barbe V."/>
            <person name="Segurens B."/>
            <person name="Artiguenave F."/>
            <person name="Anthouard V."/>
            <person name="Vacherie B."/>
            <person name="Val M.-E."/>
            <person name="Fulton R.S."/>
            <person name="Minx P."/>
            <person name="Wilson R."/>
            <person name="Durrens P."/>
            <person name="Jean G."/>
            <person name="Marck C."/>
            <person name="Martin T."/>
            <person name="Nikolski M."/>
            <person name="Rolland T."/>
            <person name="Seret M.-L."/>
            <person name="Casaregola S."/>
            <person name="Despons L."/>
            <person name="Fairhead C."/>
            <person name="Fischer G."/>
            <person name="Lafontaine I."/>
            <person name="Leh V."/>
            <person name="Lemaire M."/>
            <person name="de Montigny J."/>
            <person name="Neuveglise C."/>
            <person name="Thierry A."/>
            <person name="Blanc-Lenfle I."/>
            <person name="Bleykasten C."/>
            <person name="Diffels J."/>
            <person name="Fritsch E."/>
            <person name="Frangeul L."/>
            <person name="Goeffon A."/>
            <person name="Jauniaux N."/>
            <person name="Kachouri-Lafond R."/>
            <person name="Payen C."/>
            <person name="Potier S."/>
            <person name="Pribylova L."/>
            <person name="Ozanne C."/>
            <person name="Richard G.-F."/>
            <person name="Sacerdot C."/>
            <person name="Straub M.-L."/>
            <person name="Talla E."/>
        </authorList>
    </citation>
    <scope>NUCLEOTIDE SEQUENCE [LARGE SCALE GENOMIC DNA]</scope>
    <source>
        <strain evidence="12">ATCC 56472 / CBS 6340 / NRRL Y-8284</strain>
    </source>
</reference>
<dbReference type="PROSITE" id="PS50893">
    <property type="entry name" value="ABC_TRANSPORTER_2"/>
    <property type="match status" value="2"/>
</dbReference>
<evidence type="ECO:0000256" key="8">
    <source>
        <dbReference type="SAM" id="Phobius"/>
    </source>
</evidence>
<sequence>MRQLRNLQLSNVYANVHLKQDWSLLVVITVCSVAYGLVPAVTSILTGTVFNLLQQPAAREFGSVNALMHELALRSMAILATGIASIPLCWLSVSAWMSLGERQAFRLRRKMLQSYLDKSMAWYDANEQISGDFTQLNRCVEELRSSSAESSAIVFQNVVTVAALLGSALYYSWSLTLIIMANSPLVIGFAVFFSRKVEKYAKRENSETSSAADAMAWSLDAAKMVRLLGTQDRELARFEACVQKCRQHFNKMSLFSSLNYSVLRFLTLCMFVQGFWYGNSRINIGKLKPGDVVTCFSSCVLLASTLNSTLHQIIILQKGAVGLQKIMAFVNSRDASESQKNKVEISFRRLPLCWERASITFQNVHFAYPTRPDDFVLKGVSLDFPSGETTFVIGKSGSGKSTIGNLLLGFYGIGSGTINVNGQDVKEINQSELARNIMLVEQTTSLFTETLANNVTIGEAGVDDDEIRLKQACQMAMLGNIIRDLAKGLETTIGCSGLDLSGGEQQRVALARAYFRNAPILILDEALSAQDRIHKSLLMEAIRKWRADKTTIILTHELSDILDTDYVYVMSDGQIREHGYKSGLLSNPKSEFSNLHRFQACDDDFGDVATLGDGTSQIVDQKLEGVRTDVEELYSELGSPSTLRTCCVPESDYHPVTSHALRSSVDLLQSSIMMPHRTRRVAKTKERVDATELGPLPTVPDIEKGQTEPSLLPLRDIIKQFFINSRQKRLLAVGGTSALLAGVANPLFSYTFSKLLSGIASSNAYPATGRRSTKWSLIVLSVALLDSTFTFLKCFTLSKCGENWIRALRLRAFKNISNRELAWFNSEQNSTSNVSSLVINDLRDLRALASEFLAAVTTLVVVSFCGLIWALASGWKLSLVCISLIPAFILFTGAYGGLLQKCEANYKSAVASMEDQLYSAVRRIKTIRCLQVEERVIKEYEVLEGKAKLAGRKRALGTGFGVALSNALTLITQSILLYYGMKLVITGEYSSERMFQTLTLLLFTIMTCMSLIAQIPEISRGQRAATYLFRILDSETQFADANLEGESALTSRGCSNEALIFIKDLRFSYSFLNNPMVYRGLNLSVKAGETVALVGLSGSGKSTLWHLITRLYRVPSGSIWFDGLDVNEWEEWALRKRIAVVEQRPSLFRGSIFDNLTYGLSTSVDEREIRELLELVGMMDFVNSNPLGLQSFIDTDVLSGGQLQRLAIVRALLRKPQLLVLDECTSALDAQHGFIMSEFVRQGSQSTTTLVLTHSEQMMRACNRILTFANGNIIEDGSFERLYSQKGELFKILSSCSE</sequence>
<dbReference type="Gene3D" id="1.20.1560.10">
    <property type="entry name" value="ABC transporter type 1, transmembrane domain"/>
    <property type="match status" value="1"/>
</dbReference>
<keyword evidence="6 8" id="KW-1133">Transmembrane helix</keyword>
<protein>
    <submittedName>
        <fullName evidence="11">KLTH0B01100p</fullName>
    </submittedName>
</protein>
<feature type="transmembrane region" description="Helical" evidence="8">
    <location>
        <begin position="730"/>
        <end position="748"/>
    </location>
</feature>
<dbReference type="GO" id="GO:0005524">
    <property type="term" value="F:ATP binding"/>
    <property type="evidence" value="ECO:0007669"/>
    <property type="project" value="UniProtKB-KW"/>
</dbReference>
<feature type="domain" description="ABC transmembrane type-1" evidence="10">
    <location>
        <begin position="26"/>
        <end position="318"/>
    </location>
</feature>
<dbReference type="EMBL" id="CU928166">
    <property type="protein sequence ID" value="CAR21401.1"/>
    <property type="molecule type" value="Genomic_DNA"/>
</dbReference>
<dbReference type="eggNOG" id="KOG0055">
    <property type="taxonomic scope" value="Eukaryota"/>
</dbReference>
<evidence type="ECO:0000256" key="1">
    <source>
        <dbReference type="ARBA" id="ARBA00004141"/>
    </source>
</evidence>
<evidence type="ECO:0000256" key="4">
    <source>
        <dbReference type="ARBA" id="ARBA00022741"/>
    </source>
</evidence>
<dbReference type="SUPFAM" id="SSF90123">
    <property type="entry name" value="ABC transporter transmembrane region"/>
    <property type="match status" value="2"/>
</dbReference>
<dbReference type="SUPFAM" id="SSF52540">
    <property type="entry name" value="P-loop containing nucleoside triphosphate hydrolases"/>
    <property type="match status" value="2"/>
</dbReference>
<keyword evidence="3 8" id="KW-0812">Transmembrane</keyword>
<feature type="domain" description="ABC transmembrane type-1" evidence="10">
    <location>
        <begin position="732"/>
        <end position="1020"/>
    </location>
</feature>
<dbReference type="InParanoid" id="C5DC90"/>
<dbReference type="GO" id="GO:0015421">
    <property type="term" value="F:ABC-type oligopeptide transporter activity"/>
    <property type="evidence" value="ECO:0007669"/>
    <property type="project" value="TreeGrafter"/>
</dbReference>
<keyword evidence="7 8" id="KW-0472">Membrane</keyword>
<dbReference type="RefSeq" id="XP_002551839.1">
    <property type="nucleotide sequence ID" value="XM_002551793.1"/>
</dbReference>
<accession>C5DC90</accession>
<dbReference type="STRING" id="559295.C5DC90"/>
<dbReference type="HOGENOM" id="CLU_000604_17_8_1"/>
<evidence type="ECO:0000259" key="9">
    <source>
        <dbReference type="PROSITE" id="PS50893"/>
    </source>
</evidence>
<dbReference type="GeneID" id="8290665"/>
<dbReference type="InterPro" id="IPR017871">
    <property type="entry name" value="ABC_transporter-like_CS"/>
</dbReference>
<evidence type="ECO:0000256" key="7">
    <source>
        <dbReference type="ARBA" id="ARBA00023136"/>
    </source>
</evidence>
<keyword evidence="12" id="KW-1185">Reference proteome</keyword>
<dbReference type="GO" id="GO:0005743">
    <property type="term" value="C:mitochondrial inner membrane"/>
    <property type="evidence" value="ECO:0007669"/>
    <property type="project" value="TreeGrafter"/>
</dbReference>
<dbReference type="GO" id="GO:0016887">
    <property type="term" value="F:ATP hydrolysis activity"/>
    <property type="evidence" value="ECO:0007669"/>
    <property type="project" value="InterPro"/>
</dbReference>
<feature type="transmembrane region" description="Helical" evidence="8">
    <location>
        <begin position="152"/>
        <end position="171"/>
    </location>
</feature>
<dbReference type="CDD" id="cd18578">
    <property type="entry name" value="ABC_6TM_Pgp_ABCB1_D2_like"/>
    <property type="match status" value="1"/>
</dbReference>
<feature type="domain" description="ABC transporter" evidence="9">
    <location>
        <begin position="359"/>
        <end position="597"/>
    </location>
</feature>
<feature type="transmembrane region" description="Helical" evidence="8">
    <location>
        <begin position="21"/>
        <end position="45"/>
    </location>
</feature>
<evidence type="ECO:0000256" key="2">
    <source>
        <dbReference type="ARBA" id="ARBA00022448"/>
    </source>
</evidence>
<evidence type="ECO:0000313" key="12">
    <source>
        <dbReference type="Proteomes" id="UP000002036"/>
    </source>
</evidence>
<gene>
    <name evidence="11" type="ordered locus">KLTH0B01100g</name>
</gene>
<dbReference type="InterPro" id="IPR039421">
    <property type="entry name" value="Type_1_exporter"/>
</dbReference>
<dbReference type="PROSITE" id="PS00211">
    <property type="entry name" value="ABC_TRANSPORTER_1"/>
    <property type="match status" value="2"/>
</dbReference>
<dbReference type="PANTHER" id="PTHR43394:SF15">
    <property type="entry name" value="ALPHA-FACTOR-TRANSPORTING ATPASE"/>
    <property type="match status" value="1"/>
</dbReference>
<dbReference type="GO" id="GO:0090374">
    <property type="term" value="P:oligopeptide export from mitochondrion"/>
    <property type="evidence" value="ECO:0007669"/>
    <property type="project" value="TreeGrafter"/>
</dbReference>
<feature type="transmembrane region" description="Helical" evidence="8">
    <location>
        <begin position="177"/>
        <end position="194"/>
    </location>
</feature>
<evidence type="ECO:0000259" key="10">
    <source>
        <dbReference type="PROSITE" id="PS50929"/>
    </source>
</evidence>
<feature type="domain" description="ABC transporter" evidence="9">
    <location>
        <begin position="1060"/>
        <end position="1295"/>
    </location>
</feature>
<comment type="subcellular location">
    <subcellularLocation>
        <location evidence="1">Membrane</location>
        <topology evidence="1">Multi-pass membrane protein</topology>
    </subcellularLocation>
</comment>
<dbReference type="CDD" id="cd18577">
    <property type="entry name" value="ABC_6TM_Pgp_ABCB1_D1_like"/>
    <property type="match status" value="1"/>
</dbReference>
<dbReference type="InterPro" id="IPR027417">
    <property type="entry name" value="P-loop_NTPase"/>
</dbReference>
<keyword evidence="5" id="KW-0067">ATP-binding</keyword>
<feature type="transmembrane region" description="Helical" evidence="8">
    <location>
        <begin position="877"/>
        <end position="898"/>
    </location>
</feature>
<evidence type="ECO:0000256" key="3">
    <source>
        <dbReference type="ARBA" id="ARBA00022692"/>
    </source>
</evidence>
<dbReference type="SMART" id="SM00382">
    <property type="entry name" value="AAA"/>
    <property type="match status" value="2"/>
</dbReference>
<dbReference type="KEGG" id="lth:KLTH0B01100g"/>
<evidence type="ECO:0000256" key="5">
    <source>
        <dbReference type="ARBA" id="ARBA00022840"/>
    </source>
</evidence>
<evidence type="ECO:0000313" key="11">
    <source>
        <dbReference type="EMBL" id="CAR21401.1"/>
    </source>
</evidence>
<feature type="transmembrane region" description="Helical" evidence="8">
    <location>
        <begin position="258"/>
        <end position="278"/>
    </location>
</feature>
<feature type="transmembrane region" description="Helical" evidence="8">
    <location>
        <begin position="852"/>
        <end position="871"/>
    </location>
</feature>
<dbReference type="InterPro" id="IPR011527">
    <property type="entry name" value="ABC1_TM_dom"/>
</dbReference>
<dbReference type="FunFam" id="3.40.50.300:FF:000604">
    <property type="entry name" value="ABC transporter B family member 28"/>
    <property type="match status" value="1"/>
</dbReference>
<feature type="transmembrane region" description="Helical" evidence="8">
    <location>
        <begin position="955"/>
        <end position="981"/>
    </location>
</feature>
<dbReference type="InterPro" id="IPR036640">
    <property type="entry name" value="ABC1_TM_sf"/>
</dbReference>
<organism evidence="11 12">
    <name type="scientific">Lachancea thermotolerans (strain ATCC 56472 / CBS 6340 / NRRL Y-8284)</name>
    <name type="common">Yeast</name>
    <name type="synonym">Kluyveromyces thermotolerans</name>
    <dbReference type="NCBI Taxonomy" id="559295"/>
    <lineage>
        <taxon>Eukaryota</taxon>
        <taxon>Fungi</taxon>
        <taxon>Dikarya</taxon>
        <taxon>Ascomycota</taxon>
        <taxon>Saccharomycotina</taxon>
        <taxon>Saccharomycetes</taxon>
        <taxon>Saccharomycetales</taxon>
        <taxon>Saccharomycetaceae</taxon>
        <taxon>Lachancea</taxon>
    </lineage>
</organism>
<evidence type="ECO:0000256" key="6">
    <source>
        <dbReference type="ARBA" id="ARBA00022989"/>
    </source>
</evidence>
<dbReference type="PROSITE" id="PS50929">
    <property type="entry name" value="ABC_TM1F"/>
    <property type="match status" value="2"/>
</dbReference>
<proteinExistence type="predicted"/>
<name>C5DC90_LACTC</name>
<dbReference type="Pfam" id="PF00664">
    <property type="entry name" value="ABC_membrane"/>
    <property type="match status" value="2"/>
</dbReference>
<dbReference type="InterPro" id="IPR003593">
    <property type="entry name" value="AAA+_ATPase"/>
</dbReference>
<feature type="transmembrane region" description="Helical" evidence="8">
    <location>
        <begin position="993"/>
        <end position="1013"/>
    </location>
</feature>
<dbReference type="InterPro" id="IPR003439">
    <property type="entry name" value="ABC_transporter-like_ATP-bd"/>
</dbReference>
<dbReference type="OMA" id="TFWACLT"/>
<dbReference type="OrthoDB" id="6500128at2759"/>
<dbReference type="PANTHER" id="PTHR43394">
    <property type="entry name" value="ATP-DEPENDENT PERMEASE MDL1, MITOCHONDRIAL"/>
    <property type="match status" value="1"/>
</dbReference>
<dbReference type="Proteomes" id="UP000002036">
    <property type="component" value="Chromosome B"/>
</dbReference>
<dbReference type="Pfam" id="PF00005">
    <property type="entry name" value="ABC_tran"/>
    <property type="match status" value="2"/>
</dbReference>
<keyword evidence="4" id="KW-0547">Nucleotide-binding</keyword>